<feature type="transmembrane region" description="Helical" evidence="2">
    <location>
        <begin position="102"/>
        <end position="122"/>
    </location>
</feature>
<keyword evidence="2" id="KW-0472">Membrane</keyword>
<sequence length="148" mass="16001">MTQASERWDGYDEEATQAETPPVRDFRRTTPARLKPIPVLRRRGHWGLLAGTALFVMVTASLADYVPVTARVVAHLLMWAAVGVALLVVIQREQRHGWQPAARWPWGAAIIGGTAVTELLVLVASSPVVMLGSAVVLVVGLVVVLTFG</sequence>
<feature type="transmembrane region" description="Helical" evidence="2">
    <location>
        <begin position="128"/>
        <end position="147"/>
    </location>
</feature>
<protein>
    <submittedName>
        <fullName evidence="3">Uncharacterized protein</fullName>
    </submittedName>
</protein>
<reference evidence="3 4" key="1">
    <citation type="submission" date="2017-02" db="EMBL/GenBank/DDBJ databases">
        <authorList>
            <person name="Peterson S.W."/>
        </authorList>
    </citation>
    <scope>NUCLEOTIDE SEQUENCE [LARGE SCALE GENOMIC DNA]</scope>
    <source>
        <strain evidence="3 4">DSM 45154</strain>
    </source>
</reference>
<dbReference type="OrthoDB" id="3431095at2"/>
<dbReference type="RefSeq" id="WP_078763456.1">
    <property type="nucleotide sequence ID" value="NZ_FUWS01000012.1"/>
</dbReference>
<feature type="region of interest" description="Disordered" evidence="1">
    <location>
        <begin position="1"/>
        <end position="22"/>
    </location>
</feature>
<feature type="transmembrane region" description="Helical" evidence="2">
    <location>
        <begin position="46"/>
        <end position="66"/>
    </location>
</feature>
<keyword evidence="2" id="KW-0812">Transmembrane</keyword>
<evidence type="ECO:0000313" key="4">
    <source>
        <dbReference type="Proteomes" id="UP000190637"/>
    </source>
</evidence>
<organism evidence="3 4">
    <name type="scientific">Marinactinospora thermotolerans DSM 45154</name>
    <dbReference type="NCBI Taxonomy" id="1122192"/>
    <lineage>
        <taxon>Bacteria</taxon>
        <taxon>Bacillati</taxon>
        <taxon>Actinomycetota</taxon>
        <taxon>Actinomycetes</taxon>
        <taxon>Streptosporangiales</taxon>
        <taxon>Nocardiopsidaceae</taxon>
        <taxon>Marinactinospora</taxon>
    </lineage>
</organism>
<feature type="transmembrane region" description="Helical" evidence="2">
    <location>
        <begin position="72"/>
        <end position="90"/>
    </location>
</feature>
<proteinExistence type="predicted"/>
<accession>A0A1T4SZF1</accession>
<gene>
    <name evidence="3" type="ORF">SAMN02745673_04227</name>
</gene>
<evidence type="ECO:0000256" key="1">
    <source>
        <dbReference type="SAM" id="MobiDB-lite"/>
    </source>
</evidence>
<dbReference type="EMBL" id="FUWS01000012">
    <property type="protein sequence ID" value="SKA33565.1"/>
    <property type="molecule type" value="Genomic_DNA"/>
</dbReference>
<dbReference type="InterPro" id="IPR036259">
    <property type="entry name" value="MFS_trans_sf"/>
</dbReference>
<evidence type="ECO:0000313" key="3">
    <source>
        <dbReference type="EMBL" id="SKA33565.1"/>
    </source>
</evidence>
<name>A0A1T4SZF1_9ACTN</name>
<dbReference type="Proteomes" id="UP000190637">
    <property type="component" value="Unassembled WGS sequence"/>
</dbReference>
<keyword evidence="2" id="KW-1133">Transmembrane helix</keyword>
<keyword evidence="4" id="KW-1185">Reference proteome</keyword>
<feature type="compositionally biased region" description="Basic and acidic residues" evidence="1">
    <location>
        <begin position="1"/>
        <end position="10"/>
    </location>
</feature>
<dbReference type="AlphaFoldDB" id="A0A1T4SZF1"/>
<dbReference type="SUPFAM" id="SSF103473">
    <property type="entry name" value="MFS general substrate transporter"/>
    <property type="match status" value="1"/>
</dbReference>
<evidence type="ECO:0000256" key="2">
    <source>
        <dbReference type="SAM" id="Phobius"/>
    </source>
</evidence>